<comment type="similarity">
    <text evidence="1 8">Belongs to the malate synthase family.</text>
</comment>
<dbReference type="GO" id="GO:0006099">
    <property type="term" value="P:tricarboxylic acid cycle"/>
    <property type="evidence" value="ECO:0007669"/>
    <property type="project" value="UniProtKB-KW"/>
</dbReference>
<dbReference type="InterPro" id="IPR046363">
    <property type="entry name" value="MS_N_TIM-barrel_dom"/>
</dbReference>
<dbReference type="Gene3D" id="3.20.20.360">
    <property type="entry name" value="Malate synthase, domain 3"/>
    <property type="match status" value="1"/>
</dbReference>
<dbReference type="FunFam" id="3.20.20.360:FF:000001">
    <property type="entry name" value="Malate synthase"/>
    <property type="match status" value="1"/>
</dbReference>
<dbReference type="PIRSF" id="PIRSF001363">
    <property type="entry name" value="Malate_synth"/>
    <property type="match status" value="1"/>
</dbReference>
<dbReference type="NCBIfam" id="TIGR01344">
    <property type="entry name" value="malate_syn_A"/>
    <property type="match status" value="1"/>
</dbReference>
<dbReference type="InterPro" id="IPR011076">
    <property type="entry name" value="Malate_synth_sf"/>
</dbReference>
<dbReference type="Proteomes" id="UP000539372">
    <property type="component" value="Unassembled WGS sequence"/>
</dbReference>
<dbReference type="AlphaFoldDB" id="A0A7Y0DZF3"/>
<evidence type="ECO:0000256" key="3">
    <source>
        <dbReference type="ARBA" id="ARBA00022435"/>
    </source>
</evidence>
<dbReference type="PANTHER" id="PTHR42902">
    <property type="entry name" value="MALATE SYNTHASE"/>
    <property type="match status" value="1"/>
</dbReference>
<comment type="pathway">
    <text evidence="8">Carbohydrate metabolism; glyoxylate cycle; (S)-malate from isocitrate: step 2/2.</text>
</comment>
<keyword evidence="4 8" id="KW-0816">Tricarboxylic acid cycle</keyword>
<dbReference type="Pfam" id="PF20656">
    <property type="entry name" value="MS_N"/>
    <property type="match status" value="1"/>
</dbReference>
<dbReference type="InterPro" id="IPR019830">
    <property type="entry name" value="Malate_synthase_CS"/>
</dbReference>
<keyword evidence="5 8" id="KW-0808">Transferase</keyword>
<dbReference type="InterPro" id="IPR044856">
    <property type="entry name" value="Malate_synth_C_sf"/>
</dbReference>
<evidence type="ECO:0000256" key="7">
    <source>
        <dbReference type="PIRSR" id="PIRSR001363-1"/>
    </source>
</evidence>
<gene>
    <name evidence="12" type="primary">aceB</name>
    <name evidence="12" type="ORF">HH303_08050</name>
</gene>
<comment type="caution">
    <text evidence="12">The sequence shown here is derived from an EMBL/GenBank/DDBJ whole genome shotgun (WGS) entry which is preliminary data.</text>
</comment>
<evidence type="ECO:0000256" key="8">
    <source>
        <dbReference type="RuleBase" id="RU000555"/>
    </source>
</evidence>
<sequence length="536" mass="58816">MTVKTATTEGVALTGAMKPGYETVLTDEAVAFIAHLERLFGERRRELLAAREARQTKIDAGELPDFLPETQSVRDGDWKIAPLPDDLKDRRVEITGPTDRKMVINALNSGAYVFMADLEDSNCPTWDNMIGGQINLRDAVNRSIDFKDPASGKEYALKDKTAVLLVRPRGWHLEEKHIAVDGLPMSGGIVDFGLYFFHNHAALKARGTGPYFYLPKMESHLEARLWNDIFVEAQSYLGVPKGTIKATVLIETILAAFEMDEILYELRDHSAGLNCGRWDYIFSIIKKFRRNADFVMPDRSLVTMTVRNMRAYSLLAVKTCHKRGAPCIGGMAAQIPVKGDETANAAAFAKVKADKEREANDGHDGSWVAHPGLVPVALDAFNAVMKGPNQIDRLRDDVTVTAEDLLAVPEGGITEAGVRTNIQVGIRYTEAWLGGNGCVPLFNLMEDAATAEISRAQLWQWAKHGAVTVEGIKLGREAISGMIAEEMKKIEADAGGSLAGTRFVQAGKLFEKMALAEDFPTFLTLPAYEMVLADGG</sequence>
<feature type="active site" description="Proton acceptor" evidence="7">
    <location>
        <position position="167"/>
    </location>
</feature>
<dbReference type="FunFam" id="1.20.1220.12:FF:000001">
    <property type="entry name" value="Malate synthase"/>
    <property type="match status" value="1"/>
</dbReference>
<evidence type="ECO:0000313" key="12">
    <source>
        <dbReference type="EMBL" id="NMM44428.1"/>
    </source>
</evidence>
<evidence type="ECO:0000256" key="1">
    <source>
        <dbReference type="ARBA" id="ARBA00006394"/>
    </source>
</evidence>
<protein>
    <recommendedName>
        <fullName evidence="2 8">Malate synthase</fullName>
        <ecNumber evidence="2 8">2.3.3.9</ecNumber>
    </recommendedName>
</protein>
<evidence type="ECO:0000256" key="2">
    <source>
        <dbReference type="ARBA" id="ARBA00012636"/>
    </source>
</evidence>
<dbReference type="GO" id="GO:0005737">
    <property type="term" value="C:cytoplasm"/>
    <property type="evidence" value="ECO:0007669"/>
    <property type="project" value="TreeGrafter"/>
</dbReference>
<dbReference type="PANTHER" id="PTHR42902:SF1">
    <property type="entry name" value="MALATE SYNTHASE 1-RELATED"/>
    <property type="match status" value="1"/>
</dbReference>
<accession>A0A7Y0DZF3</accession>
<dbReference type="EMBL" id="JABBNT010000002">
    <property type="protein sequence ID" value="NMM44428.1"/>
    <property type="molecule type" value="Genomic_DNA"/>
</dbReference>
<dbReference type="InterPro" id="IPR006252">
    <property type="entry name" value="Malate_synthA"/>
</dbReference>
<dbReference type="Gene3D" id="1.20.1220.12">
    <property type="entry name" value="Malate synthase, domain III"/>
    <property type="match status" value="1"/>
</dbReference>
<evidence type="ECO:0000256" key="6">
    <source>
        <dbReference type="ARBA" id="ARBA00047918"/>
    </source>
</evidence>
<dbReference type="GO" id="GO:0004474">
    <property type="term" value="F:malate synthase activity"/>
    <property type="evidence" value="ECO:0007669"/>
    <property type="project" value="UniProtKB-EC"/>
</dbReference>
<evidence type="ECO:0000259" key="11">
    <source>
        <dbReference type="Pfam" id="PF20659"/>
    </source>
</evidence>
<feature type="domain" description="Malate synthase C-terminal" evidence="11">
    <location>
        <begin position="413"/>
        <end position="530"/>
    </location>
</feature>
<dbReference type="SUPFAM" id="SSF51645">
    <property type="entry name" value="Malate synthase G"/>
    <property type="match status" value="1"/>
</dbReference>
<dbReference type="InterPro" id="IPR048355">
    <property type="entry name" value="MS_C"/>
</dbReference>
<keyword evidence="3 8" id="KW-0329">Glyoxylate bypass</keyword>
<dbReference type="InterPro" id="IPR001465">
    <property type="entry name" value="Malate_synthase_TIM"/>
</dbReference>
<dbReference type="PROSITE" id="PS00510">
    <property type="entry name" value="MALATE_SYNTHASE"/>
    <property type="match status" value="1"/>
</dbReference>
<proteinExistence type="inferred from homology"/>
<evidence type="ECO:0000256" key="5">
    <source>
        <dbReference type="ARBA" id="ARBA00022679"/>
    </source>
</evidence>
<evidence type="ECO:0000259" key="10">
    <source>
        <dbReference type="Pfam" id="PF20656"/>
    </source>
</evidence>
<feature type="domain" description="Malate synthase N-terminal" evidence="10">
    <location>
        <begin position="10"/>
        <end position="71"/>
    </location>
</feature>
<dbReference type="Pfam" id="PF20659">
    <property type="entry name" value="MS_C"/>
    <property type="match status" value="1"/>
</dbReference>
<comment type="catalytic activity">
    <reaction evidence="6 8">
        <text>glyoxylate + acetyl-CoA + H2O = (S)-malate + CoA + H(+)</text>
        <dbReference type="Rhea" id="RHEA:18181"/>
        <dbReference type="ChEBI" id="CHEBI:15377"/>
        <dbReference type="ChEBI" id="CHEBI:15378"/>
        <dbReference type="ChEBI" id="CHEBI:15589"/>
        <dbReference type="ChEBI" id="CHEBI:36655"/>
        <dbReference type="ChEBI" id="CHEBI:57287"/>
        <dbReference type="ChEBI" id="CHEBI:57288"/>
        <dbReference type="EC" id="2.3.3.9"/>
    </reaction>
</comment>
<feature type="domain" description="Malate synthase TIM barrel" evidence="9">
    <location>
        <begin position="163"/>
        <end position="407"/>
    </location>
</feature>
<evidence type="ECO:0000259" key="9">
    <source>
        <dbReference type="Pfam" id="PF01274"/>
    </source>
</evidence>
<dbReference type="RefSeq" id="WP_169624717.1">
    <property type="nucleotide sequence ID" value="NZ_JABBNT010000002.1"/>
</dbReference>
<keyword evidence="13" id="KW-1185">Reference proteome</keyword>
<dbReference type="InterPro" id="IPR048356">
    <property type="entry name" value="MS_N"/>
</dbReference>
<name>A0A7Y0DZF3_9PROT</name>
<dbReference type="UniPathway" id="UPA00703">
    <property type="reaction ID" value="UER00720"/>
</dbReference>
<organism evidence="12 13">
    <name type="scientific">Pacificispira spongiicola</name>
    <dbReference type="NCBI Taxonomy" id="2729598"/>
    <lineage>
        <taxon>Bacteria</taxon>
        <taxon>Pseudomonadati</taxon>
        <taxon>Pseudomonadota</taxon>
        <taxon>Alphaproteobacteria</taxon>
        <taxon>Rhodospirillales</taxon>
        <taxon>Rhodospirillaceae</taxon>
        <taxon>Pacificispira</taxon>
    </lineage>
</organism>
<dbReference type="EC" id="2.3.3.9" evidence="2 8"/>
<evidence type="ECO:0000313" key="13">
    <source>
        <dbReference type="Proteomes" id="UP000539372"/>
    </source>
</evidence>
<evidence type="ECO:0000256" key="4">
    <source>
        <dbReference type="ARBA" id="ARBA00022532"/>
    </source>
</evidence>
<dbReference type="Pfam" id="PF01274">
    <property type="entry name" value="MS_TIM-barrel"/>
    <property type="match status" value="1"/>
</dbReference>
<keyword evidence="12" id="KW-0012">Acyltransferase</keyword>
<dbReference type="GO" id="GO:0006097">
    <property type="term" value="P:glyoxylate cycle"/>
    <property type="evidence" value="ECO:0007669"/>
    <property type="project" value="UniProtKB-UniPathway"/>
</dbReference>
<dbReference type="CDD" id="cd00727">
    <property type="entry name" value="malate_synt_A"/>
    <property type="match status" value="1"/>
</dbReference>
<feature type="active site" description="Proton donor" evidence="7">
    <location>
        <position position="447"/>
    </location>
</feature>
<reference evidence="12 13" key="1">
    <citation type="submission" date="2020-04" db="EMBL/GenBank/DDBJ databases">
        <title>Rhodospirillaceae bacterium KN72 isolated from deep sea.</title>
        <authorList>
            <person name="Zhang D.-C."/>
        </authorList>
    </citation>
    <scope>NUCLEOTIDE SEQUENCE [LARGE SCALE GENOMIC DNA]</scope>
    <source>
        <strain evidence="12 13">KN72</strain>
    </source>
</reference>